<dbReference type="PANTHER" id="PTHR13490">
    <property type="entry name" value="MITOCHONDRIAL 28S RIBOSOMAL PROTEIN S28"/>
    <property type="match status" value="1"/>
</dbReference>
<gene>
    <name evidence="3" type="ORF">AYI68_g6192</name>
</gene>
<protein>
    <submittedName>
        <fullName evidence="3">37S ribosomal protein S24, mitochondrial</fullName>
    </submittedName>
</protein>
<feature type="region of interest" description="Disordered" evidence="1">
    <location>
        <begin position="36"/>
        <end position="60"/>
    </location>
</feature>
<proteinExistence type="predicted"/>
<evidence type="ECO:0000313" key="3">
    <source>
        <dbReference type="EMBL" id="OLY79726.1"/>
    </source>
</evidence>
<dbReference type="GO" id="GO:0032543">
    <property type="term" value="P:mitochondrial translation"/>
    <property type="evidence" value="ECO:0007669"/>
    <property type="project" value="InterPro"/>
</dbReference>
<accession>A0A1R0GS71</accession>
<keyword evidence="4" id="KW-1185">Reference proteome</keyword>
<evidence type="ECO:0000259" key="2">
    <source>
        <dbReference type="Pfam" id="PF10213"/>
    </source>
</evidence>
<dbReference type="InterPro" id="IPR039848">
    <property type="entry name" value="Ribosomal_mS35_mt"/>
</dbReference>
<evidence type="ECO:0000313" key="4">
    <source>
        <dbReference type="Proteomes" id="UP000187455"/>
    </source>
</evidence>
<keyword evidence="3" id="KW-0687">Ribonucleoprotein</keyword>
<dbReference type="PANTHER" id="PTHR13490:SF0">
    <property type="entry name" value="SMALL RIBOSOMAL SUBUNIT PROTEIN MS35"/>
    <property type="match status" value="1"/>
</dbReference>
<sequence>MNGILIKNISSAILPRISSGKSILGGYFLSNGYAKKASGGDKAPKASEPVKESEGKKERKHFPTYGRKRRMQYERNRERAFDMNQLEEWKGDDHHILGHWFLNSIRDVRKYVRKEKFEIPTLSEFSKPFAPPQATQILKFQTNRIHGKPDEPLNRRVTMTAKVSDFGLSADDLHVFLLLVGPRYNPVTDMLTMSSDTELTSKLNKKKISDTLDALLSEAKSSKEKYLDVPLMKYKIKARPKLEFPKEWLP</sequence>
<dbReference type="Pfam" id="PF10213">
    <property type="entry name" value="MRP-S28"/>
    <property type="match status" value="1"/>
</dbReference>
<name>A0A1R0GS71_9FUNG</name>
<reference evidence="3 4" key="1">
    <citation type="journal article" date="2016" name="Mol. Biol. Evol.">
        <title>Genome-Wide Survey of Gut Fungi (Harpellales) Reveals the First Horizontally Transferred Ubiquitin Gene from a Mosquito Host.</title>
        <authorList>
            <person name="Wang Y."/>
            <person name="White M.M."/>
            <person name="Kvist S."/>
            <person name="Moncalvo J.M."/>
        </authorList>
    </citation>
    <scope>NUCLEOTIDE SEQUENCE [LARGE SCALE GENOMIC DNA]</scope>
    <source>
        <strain evidence="3 4">ALG-7-W6</strain>
    </source>
</reference>
<dbReference type="EMBL" id="LSSL01004134">
    <property type="protein sequence ID" value="OLY79726.1"/>
    <property type="molecule type" value="Genomic_DNA"/>
</dbReference>
<keyword evidence="3" id="KW-0689">Ribosomal protein</keyword>
<dbReference type="InterPro" id="IPR019349">
    <property type="entry name" value="Ribosomal_mS35_mit"/>
</dbReference>
<dbReference type="Proteomes" id="UP000187455">
    <property type="component" value="Unassembled WGS sequence"/>
</dbReference>
<evidence type="ECO:0000256" key="1">
    <source>
        <dbReference type="SAM" id="MobiDB-lite"/>
    </source>
</evidence>
<comment type="caution">
    <text evidence="3">The sequence shown here is derived from an EMBL/GenBank/DDBJ whole genome shotgun (WGS) entry which is preliminary data.</text>
</comment>
<feature type="domain" description="Small ribosomal subunit protein mS35 mitochondrial conserved" evidence="2">
    <location>
        <begin position="128"/>
        <end position="248"/>
    </location>
</feature>
<dbReference type="GO" id="GO:0005763">
    <property type="term" value="C:mitochondrial small ribosomal subunit"/>
    <property type="evidence" value="ECO:0007669"/>
    <property type="project" value="TreeGrafter"/>
</dbReference>
<organism evidence="3 4">
    <name type="scientific">Smittium mucronatum</name>
    <dbReference type="NCBI Taxonomy" id="133383"/>
    <lineage>
        <taxon>Eukaryota</taxon>
        <taxon>Fungi</taxon>
        <taxon>Fungi incertae sedis</taxon>
        <taxon>Zoopagomycota</taxon>
        <taxon>Kickxellomycotina</taxon>
        <taxon>Harpellomycetes</taxon>
        <taxon>Harpellales</taxon>
        <taxon>Legeriomycetaceae</taxon>
        <taxon>Smittium</taxon>
    </lineage>
</organism>
<dbReference type="AlphaFoldDB" id="A0A1R0GS71"/>
<feature type="compositionally biased region" description="Basic and acidic residues" evidence="1">
    <location>
        <begin position="38"/>
        <end position="57"/>
    </location>
</feature>
<dbReference type="GO" id="GO:0003735">
    <property type="term" value="F:structural constituent of ribosome"/>
    <property type="evidence" value="ECO:0007669"/>
    <property type="project" value="InterPro"/>
</dbReference>
<dbReference type="OrthoDB" id="283424at2759"/>
<dbReference type="STRING" id="133383.A0A1R0GS71"/>